<evidence type="ECO:0000256" key="2">
    <source>
        <dbReference type="ARBA" id="ARBA00022525"/>
    </source>
</evidence>
<dbReference type="InterPro" id="IPR036574">
    <property type="entry name" value="Scorpion_toxin-like_sf"/>
</dbReference>
<keyword evidence="9" id="KW-0732">Signal</keyword>
<dbReference type="InterPro" id="IPR017982">
    <property type="entry name" value="Defensin_insect"/>
</dbReference>
<keyword evidence="12" id="KW-1185">Reference proteome</keyword>
<dbReference type="PRINTS" id="PR00271">
    <property type="entry name" value="DEFENSIN"/>
</dbReference>
<comment type="subcellular location">
    <subcellularLocation>
        <location evidence="1">Secreted</location>
    </subcellularLocation>
</comment>
<dbReference type="Proteomes" id="UP001642520">
    <property type="component" value="Unassembled WGS sequence"/>
</dbReference>
<dbReference type="Gene3D" id="3.30.30.10">
    <property type="entry name" value="Knottin, scorpion toxin-like"/>
    <property type="match status" value="1"/>
</dbReference>
<feature type="signal peptide" evidence="9">
    <location>
        <begin position="1"/>
        <end position="18"/>
    </location>
</feature>
<keyword evidence="5" id="KW-0391">Immunity</keyword>
<evidence type="ECO:0000256" key="7">
    <source>
        <dbReference type="ARBA" id="ARBA00023022"/>
    </source>
</evidence>
<evidence type="ECO:0000256" key="5">
    <source>
        <dbReference type="ARBA" id="ARBA00022859"/>
    </source>
</evidence>
<dbReference type="PANTHER" id="PTHR13645">
    <property type="entry name" value="DEFENSIN"/>
    <property type="match status" value="1"/>
</dbReference>
<dbReference type="EMBL" id="CAXAJV020001282">
    <property type="protein sequence ID" value="CAL7935021.1"/>
    <property type="molecule type" value="Genomic_DNA"/>
</dbReference>
<keyword evidence="6" id="KW-0211">Defensin</keyword>
<evidence type="ECO:0000256" key="8">
    <source>
        <dbReference type="ARBA" id="ARBA00023157"/>
    </source>
</evidence>
<keyword evidence="7" id="KW-0044">Antibiotic</keyword>
<evidence type="ECO:0000259" key="10">
    <source>
        <dbReference type="PROSITE" id="PS51378"/>
    </source>
</evidence>
<accession>A0ABP1N233</accession>
<name>A0ABP1N233_XYLVO</name>
<evidence type="ECO:0000313" key="11">
    <source>
        <dbReference type="EMBL" id="CAL7935021.1"/>
    </source>
</evidence>
<dbReference type="PROSITE" id="PS51378">
    <property type="entry name" value="INVERT_DEFENSINS"/>
    <property type="match status" value="1"/>
</dbReference>
<evidence type="ECO:0000256" key="9">
    <source>
        <dbReference type="SAM" id="SignalP"/>
    </source>
</evidence>
<dbReference type="SUPFAM" id="SSF57095">
    <property type="entry name" value="Scorpion toxin-like"/>
    <property type="match status" value="1"/>
</dbReference>
<evidence type="ECO:0000256" key="1">
    <source>
        <dbReference type="ARBA" id="ARBA00004613"/>
    </source>
</evidence>
<keyword evidence="2" id="KW-0964">Secreted</keyword>
<comment type="caution">
    <text evidence="11">The sequence shown here is derived from an EMBL/GenBank/DDBJ whole genome shotgun (WGS) entry which is preliminary data.</text>
</comment>
<keyword evidence="4" id="KW-0399">Innate immunity</keyword>
<feature type="domain" description="Invertebrate defensins family profile" evidence="10">
    <location>
        <begin position="57"/>
        <end position="99"/>
    </location>
</feature>
<evidence type="ECO:0000256" key="3">
    <source>
        <dbReference type="ARBA" id="ARBA00022529"/>
    </source>
</evidence>
<protein>
    <recommendedName>
        <fullName evidence="10">Invertebrate defensins family profile domain-containing protein</fullName>
    </recommendedName>
</protein>
<organism evidence="11 12">
    <name type="scientific">Xylocopa violacea</name>
    <name type="common">Violet carpenter bee</name>
    <name type="synonym">Apis violacea</name>
    <dbReference type="NCBI Taxonomy" id="135666"/>
    <lineage>
        <taxon>Eukaryota</taxon>
        <taxon>Metazoa</taxon>
        <taxon>Ecdysozoa</taxon>
        <taxon>Arthropoda</taxon>
        <taxon>Hexapoda</taxon>
        <taxon>Insecta</taxon>
        <taxon>Pterygota</taxon>
        <taxon>Neoptera</taxon>
        <taxon>Endopterygota</taxon>
        <taxon>Hymenoptera</taxon>
        <taxon>Apocrita</taxon>
        <taxon>Aculeata</taxon>
        <taxon>Apoidea</taxon>
        <taxon>Anthophila</taxon>
        <taxon>Apidae</taxon>
        <taxon>Xylocopa</taxon>
        <taxon>Xylocopa</taxon>
    </lineage>
</organism>
<feature type="chain" id="PRO_5046533255" description="Invertebrate defensins family profile domain-containing protein" evidence="9">
    <location>
        <begin position="19"/>
        <end position="99"/>
    </location>
</feature>
<proteinExistence type="predicted"/>
<dbReference type="PANTHER" id="PTHR13645:SF0">
    <property type="entry name" value="DEFENSIN"/>
    <property type="match status" value="1"/>
</dbReference>
<gene>
    <name evidence="11" type="ORF">XYLVIOL_LOCUS1348</name>
</gene>
<dbReference type="Pfam" id="PF01097">
    <property type="entry name" value="Defensin_2"/>
    <property type="match status" value="1"/>
</dbReference>
<dbReference type="PROSITE" id="PS51257">
    <property type="entry name" value="PROKAR_LIPOPROTEIN"/>
    <property type="match status" value="1"/>
</dbReference>
<dbReference type="CDD" id="cd21806">
    <property type="entry name" value="DEFL_defensin-like"/>
    <property type="match status" value="1"/>
</dbReference>
<keyword evidence="8" id="KW-1015">Disulfide bond</keyword>
<keyword evidence="3" id="KW-0929">Antimicrobial</keyword>
<reference evidence="11 12" key="1">
    <citation type="submission" date="2024-08" db="EMBL/GenBank/DDBJ databases">
        <authorList>
            <person name="Will J Nash"/>
            <person name="Angela Man"/>
            <person name="Seanna McTaggart"/>
            <person name="Kendall Baker"/>
            <person name="Tom Barker"/>
            <person name="Leah Catchpole"/>
            <person name="Alex Durrant"/>
            <person name="Karim Gharbi"/>
            <person name="Naomi Irish"/>
            <person name="Gemy Kaithakottil"/>
            <person name="Debby Ku"/>
            <person name="Aaliyah Providence"/>
            <person name="Felix Shaw"/>
            <person name="David Swarbreck"/>
            <person name="Chris Watkins"/>
            <person name="Ann M. McCartney"/>
            <person name="Giulio Formenti"/>
            <person name="Alice Mouton"/>
            <person name="Noel Vella"/>
            <person name="Bjorn M von Reumont"/>
            <person name="Adriana Vella"/>
            <person name="Wilfried Haerty"/>
        </authorList>
    </citation>
    <scope>NUCLEOTIDE SEQUENCE [LARGE SCALE GENOMIC DNA]</scope>
</reference>
<evidence type="ECO:0000313" key="12">
    <source>
        <dbReference type="Proteomes" id="UP001642520"/>
    </source>
</evidence>
<dbReference type="InterPro" id="IPR001542">
    <property type="entry name" value="Defensin_invertebrate/fungal"/>
</dbReference>
<sequence length="99" mass="10774">MKLLALFAVLVTVACVSGAPGLVYDGPTYELRQIDEPEMNVEEEIPMGELTPLRHRRVTCDVLSASTLWFTANDSACAVRCLAQGRKGGRCENGVCVCR</sequence>
<evidence type="ECO:0000256" key="6">
    <source>
        <dbReference type="ARBA" id="ARBA00022940"/>
    </source>
</evidence>
<evidence type="ECO:0000256" key="4">
    <source>
        <dbReference type="ARBA" id="ARBA00022588"/>
    </source>
</evidence>